<evidence type="ECO:0000256" key="5">
    <source>
        <dbReference type="ARBA" id="ARBA00023136"/>
    </source>
</evidence>
<evidence type="ECO:0000256" key="3">
    <source>
        <dbReference type="ARBA" id="ARBA00022692"/>
    </source>
</evidence>
<dbReference type="GO" id="GO:0043190">
    <property type="term" value="C:ATP-binding cassette (ABC) transporter complex"/>
    <property type="evidence" value="ECO:0007669"/>
    <property type="project" value="InterPro"/>
</dbReference>
<reference evidence="8 9" key="1">
    <citation type="journal article" date="2015" name="Nature">
        <title>rRNA introns, odd ribosomes, and small enigmatic genomes across a large radiation of phyla.</title>
        <authorList>
            <person name="Brown C.T."/>
            <person name="Hug L.A."/>
            <person name="Thomas B.C."/>
            <person name="Sharon I."/>
            <person name="Castelle C.J."/>
            <person name="Singh A."/>
            <person name="Wilkins M.J."/>
            <person name="Williams K.H."/>
            <person name="Banfield J.F."/>
        </authorList>
    </citation>
    <scope>NUCLEOTIDE SEQUENCE [LARGE SCALE GENOMIC DNA]</scope>
</reference>
<keyword evidence="6" id="KW-0813">Transport</keyword>
<dbReference type="SUPFAM" id="SSF81345">
    <property type="entry name" value="ABC transporter involved in vitamin B12 uptake, BtuC"/>
    <property type="match status" value="1"/>
</dbReference>
<sequence>MSILIQSIIVSIFVAAAASLLGSFAILKRMALVGDALSHVALPGIALALIFNFNPFLGAVIFLIAAVTGIWFLEYKSDLSVETLVGVFFAASLALGAVITPEHELLETLLGNIASLTRQESLISILISIALIVFILKIRKKLALNMISEELAQSIGIKNRRLELAYLMIFALIVALGIRFVGALLMGSLVIIPAASAKNLAKSLNSFLSLSVIFGIIAAASGVYIAYIYNFSPGPIFILISAIFFIISLIIRKFNQI</sequence>
<dbReference type="Gene3D" id="1.10.3470.10">
    <property type="entry name" value="ABC transporter involved in vitamin B12 uptake, BtuC"/>
    <property type="match status" value="1"/>
</dbReference>
<gene>
    <name evidence="8" type="ORF">UU38_C0003G0093</name>
</gene>
<comment type="similarity">
    <text evidence="2 6">Belongs to the ABC-3 integral membrane protein family.</text>
</comment>
<evidence type="ECO:0000313" key="8">
    <source>
        <dbReference type="EMBL" id="KKR88841.1"/>
    </source>
</evidence>
<evidence type="ECO:0000256" key="4">
    <source>
        <dbReference type="ARBA" id="ARBA00022989"/>
    </source>
</evidence>
<evidence type="ECO:0000313" key="9">
    <source>
        <dbReference type="Proteomes" id="UP000033918"/>
    </source>
</evidence>
<dbReference type="GO" id="GO:0010043">
    <property type="term" value="P:response to zinc ion"/>
    <property type="evidence" value="ECO:0007669"/>
    <property type="project" value="TreeGrafter"/>
</dbReference>
<dbReference type="InterPro" id="IPR037294">
    <property type="entry name" value="ABC_BtuC-like"/>
</dbReference>
<evidence type="ECO:0000256" key="6">
    <source>
        <dbReference type="RuleBase" id="RU003943"/>
    </source>
</evidence>
<accession>A0A0G0UMV1</accession>
<evidence type="ECO:0000256" key="1">
    <source>
        <dbReference type="ARBA" id="ARBA00004141"/>
    </source>
</evidence>
<evidence type="ECO:0000256" key="2">
    <source>
        <dbReference type="ARBA" id="ARBA00008034"/>
    </source>
</evidence>
<dbReference type="GO" id="GO:0055085">
    <property type="term" value="P:transmembrane transport"/>
    <property type="evidence" value="ECO:0007669"/>
    <property type="project" value="InterPro"/>
</dbReference>
<feature type="transmembrane region" description="Helical" evidence="7">
    <location>
        <begin position="121"/>
        <end position="138"/>
    </location>
</feature>
<organism evidence="8 9">
    <name type="scientific">Candidatus Wolfebacteria bacterium GW2011_GWB1_41_12</name>
    <dbReference type="NCBI Taxonomy" id="1619006"/>
    <lineage>
        <taxon>Bacteria</taxon>
        <taxon>Candidatus Wolfeibacteriota</taxon>
    </lineage>
</organism>
<feature type="transmembrane region" description="Helical" evidence="7">
    <location>
        <begin position="7"/>
        <end position="27"/>
    </location>
</feature>
<dbReference type="PANTHER" id="PTHR30477">
    <property type="entry name" value="ABC-TRANSPORTER METAL-BINDING PROTEIN"/>
    <property type="match status" value="1"/>
</dbReference>
<proteinExistence type="inferred from homology"/>
<feature type="transmembrane region" description="Helical" evidence="7">
    <location>
        <begin position="207"/>
        <end position="229"/>
    </location>
</feature>
<evidence type="ECO:0000256" key="7">
    <source>
        <dbReference type="SAM" id="Phobius"/>
    </source>
</evidence>
<protein>
    <submittedName>
        <fullName evidence="8">ABC 3 transport family protein</fullName>
    </submittedName>
</protein>
<dbReference type="InterPro" id="IPR001626">
    <property type="entry name" value="ABC_TroCD"/>
</dbReference>
<dbReference type="Pfam" id="PF00950">
    <property type="entry name" value="ABC-3"/>
    <property type="match status" value="1"/>
</dbReference>
<dbReference type="Proteomes" id="UP000033918">
    <property type="component" value="Unassembled WGS sequence"/>
</dbReference>
<comment type="caution">
    <text evidence="8">The sequence shown here is derived from an EMBL/GenBank/DDBJ whole genome shotgun (WGS) entry which is preliminary data.</text>
</comment>
<feature type="transmembrane region" description="Helical" evidence="7">
    <location>
        <begin position="236"/>
        <end position="254"/>
    </location>
</feature>
<feature type="transmembrane region" description="Helical" evidence="7">
    <location>
        <begin position="164"/>
        <end position="195"/>
    </location>
</feature>
<dbReference type="EMBL" id="LCAK01000003">
    <property type="protein sequence ID" value="KKR88841.1"/>
    <property type="molecule type" value="Genomic_DNA"/>
</dbReference>
<feature type="transmembrane region" description="Helical" evidence="7">
    <location>
        <begin position="84"/>
        <end position="101"/>
    </location>
</feature>
<keyword evidence="4 7" id="KW-1133">Transmembrane helix</keyword>
<dbReference type="AlphaFoldDB" id="A0A0G0UMV1"/>
<keyword evidence="3 6" id="KW-0812">Transmembrane</keyword>
<name>A0A0G0UMV1_9BACT</name>
<comment type="subcellular location">
    <subcellularLocation>
        <location evidence="6">Cell membrane</location>
        <topology evidence="6">Multi-pass membrane protein</topology>
    </subcellularLocation>
    <subcellularLocation>
        <location evidence="1">Membrane</location>
        <topology evidence="1">Multi-pass membrane protein</topology>
    </subcellularLocation>
</comment>
<dbReference type="PANTHER" id="PTHR30477:SF13">
    <property type="entry name" value="IRON TRANSPORT SYSTEM MEMBRANE PROTEIN HI_0360-RELATED"/>
    <property type="match status" value="1"/>
</dbReference>
<feature type="transmembrane region" description="Helical" evidence="7">
    <location>
        <begin position="47"/>
        <end position="72"/>
    </location>
</feature>
<keyword evidence="5 7" id="KW-0472">Membrane</keyword>